<comment type="caution">
    <text evidence="1">The sequence shown here is derived from an EMBL/GenBank/DDBJ whole genome shotgun (WGS) entry which is preliminary data.</text>
</comment>
<name>A0AAX2EIL5_9BACI</name>
<dbReference type="EMBL" id="FOCD01000004">
    <property type="protein sequence ID" value="SEN88705.1"/>
    <property type="molecule type" value="Genomic_DNA"/>
</dbReference>
<reference evidence="1 2" key="1">
    <citation type="submission" date="2016-10" db="EMBL/GenBank/DDBJ databases">
        <authorList>
            <person name="Varghese N."/>
            <person name="Submissions S."/>
        </authorList>
    </citation>
    <scope>NUCLEOTIDE SEQUENCE [LARGE SCALE GENOMIC DNA]</scope>
    <source>
        <strain evidence="1 2">DSM 21619</strain>
    </source>
</reference>
<evidence type="ECO:0008006" key="3">
    <source>
        <dbReference type="Google" id="ProtNLM"/>
    </source>
</evidence>
<protein>
    <recommendedName>
        <fullName evidence="3">Lipoprotein</fullName>
    </recommendedName>
</protein>
<dbReference type="PROSITE" id="PS51257">
    <property type="entry name" value="PROKAR_LIPOPROTEIN"/>
    <property type="match status" value="1"/>
</dbReference>
<dbReference type="Proteomes" id="UP000199735">
    <property type="component" value="Unassembled WGS sequence"/>
</dbReference>
<evidence type="ECO:0000313" key="2">
    <source>
        <dbReference type="Proteomes" id="UP000199735"/>
    </source>
</evidence>
<evidence type="ECO:0000313" key="1">
    <source>
        <dbReference type="EMBL" id="SEN88705.1"/>
    </source>
</evidence>
<gene>
    <name evidence="1" type="ORF">SAMN04489762_2995</name>
</gene>
<proteinExistence type="predicted"/>
<organism evidence="1 2">
    <name type="scientific">Terribacillus saccharophilus</name>
    <dbReference type="NCBI Taxonomy" id="361277"/>
    <lineage>
        <taxon>Bacteria</taxon>
        <taxon>Bacillati</taxon>
        <taxon>Bacillota</taxon>
        <taxon>Bacilli</taxon>
        <taxon>Bacillales</taxon>
        <taxon>Bacillaceae</taxon>
        <taxon>Terribacillus</taxon>
    </lineage>
</organism>
<accession>A0AAX2EIL5</accession>
<sequence>MRLRIVIALILTTLIIGGCGVSKGDNSNQSSGNNNQNEVKAKPNVEAFNNQFTEEFLTSTEPVREGYYLLKAKSGAFTLDFPEDMIIDETRYNIGPEDRSEVIPFYHPEDKDLVADVIVEYYSFVVSEESSKDSLSNRFGEELEFETLETSVKGQYTEFAETDDGVLGLIWNDNSQQIQFYSLWNCIDGLNEEQCSELKDSEKEKLKSIIKSIKLSESKSG</sequence>
<dbReference type="AlphaFoldDB" id="A0AAX2EIL5"/>